<keyword evidence="6" id="KW-0680">Restriction system</keyword>
<evidence type="ECO:0000256" key="2">
    <source>
        <dbReference type="ARBA" id="ARBA00011900"/>
    </source>
</evidence>
<evidence type="ECO:0000256" key="3">
    <source>
        <dbReference type="ARBA" id="ARBA00022603"/>
    </source>
</evidence>
<dbReference type="GO" id="GO:0009307">
    <property type="term" value="P:DNA restriction-modification system"/>
    <property type="evidence" value="ECO:0007669"/>
    <property type="project" value="UniProtKB-KW"/>
</dbReference>
<dbReference type="InterPro" id="IPR038333">
    <property type="entry name" value="T1MK-like_N_sf"/>
</dbReference>
<dbReference type="STRING" id="1184267.A11Q_227"/>
<dbReference type="KEGG" id="bex:A11Q_227"/>
<feature type="domain" description="N6 adenine-specific DNA methyltransferase N-terminal" evidence="9">
    <location>
        <begin position="6"/>
        <end position="136"/>
    </location>
</feature>
<dbReference type="OrthoDB" id="9784823at2"/>
<sequence>MGKSDLDNIIKKCCDILRTDDGISGAVHYTEVLSWLLYLKFFDDKEKERKDMMEIEGEKYTPLLAKKYQWGQWAQNKSGLTGKELIGFINDDLFPYLSSLKGQKEGDPRDIIAAIFSNSVNRVNSGYLLRDVISEIQKIHFDISDEIFTLSHVYEGLLKEMQEGGGNNGEFYTPRSLVRSMAKLLDLKIGETVYDPACGTGGFLAEAHHQMKDQATTPDKRRILNYKTFYGQEKTPLPFVLCLMNLTLHGLDYPRIVKGNTLGRDIRTIEDHEKHNVILANPPFGGKEQRMIQANFPIESNATEILFLQHIEKMLKVNGRAAVIIPEGVLFQTNAAYLNFKKKLLEECNLHSVVSLPAGVFLPYSAVKTSVIFFDKTKRTKDVWFYELPLLDDKKLTKKNGITDKHFEELLKAFKKRKESERSWLVPVEKILEAQTNLSASHYNPHGVESEELLEPEQYAEEIKVLLQESLANIEELLKEV</sequence>
<dbReference type="Pfam" id="PF02384">
    <property type="entry name" value="N6_Mtase"/>
    <property type="match status" value="1"/>
</dbReference>
<dbReference type="InterPro" id="IPR022749">
    <property type="entry name" value="D12N6_MeTrfase_N"/>
</dbReference>
<dbReference type="PANTHER" id="PTHR42933:SF4">
    <property type="entry name" value="TYPE I RESTRICTION ENZYME ECOKI METHYLASE SUBUNIT"/>
    <property type="match status" value="1"/>
</dbReference>
<dbReference type="Proteomes" id="UP000012040">
    <property type="component" value="Chromosome"/>
</dbReference>
<keyword evidence="11" id="KW-1185">Reference proteome</keyword>
<dbReference type="PATRIC" id="fig|1184267.3.peg.228"/>
<accession>M4V535</accession>
<dbReference type="REBASE" id="62007">
    <property type="entry name" value="M.BexJSSORF227P"/>
</dbReference>
<keyword evidence="3" id="KW-0489">Methyltransferase</keyword>
<dbReference type="PRINTS" id="PR00507">
    <property type="entry name" value="N12N6MTFRASE"/>
</dbReference>
<name>M4V535_9BACT</name>
<evidence type="ECO:0000256" key="6">
    <source>
        <dbReference type="ARBA" id="ARBA00022747"/>
    </source>
</evidence>
<protein>
    <recommendedName>
        <fullName evidence="2">site-specific DNA-methyltransferase (adenine-specific)</fullName>
        <ecNumber evidence="2">2.1.1.72</ecNumber>
    </recommendedName>
</protein>
<dbReference type="GO" id="GO:0032259">
    <property type="term" value="P:methylation"/>
    <property type="evidence" value="ECO:0007669"/>
    <property type="project" value="UniProtKB-KW"/>
</dbReference>
<evidence type="ECO:0000256" key="5">
    <source>
        <dbReference type="ARBA" id="ARBA00022691"/>
    </source>
</evidence>
<feature type="domain" description="DNA methylase adenine-specific" evidence="8">
    <location>
        <begin position="149"/>
        <end position="445"/>
    </location>
</feature>
<dbReference type="EMBL" id="CP003537">
    <property type="protein sequence ID" value="AGH94447.1"/>
    <property type="molecule type" value="Genomic_DNA"/>
</dbReference>
<evidence type="ECO:0000313" key="10">
    <source>
        <dbReference type="EMBL" id="AGH94447.1"/>
    </source>
</evidence>
<dbReference type="Gene3D" id="1.20.1260.30">
    <property type="match status" value="1"/>
</dbReference>
<evidence type="ECO:0000256" key="1">
    <source>
        <dbReference type="ARBA" id="ARBA00006594"/>
    </source>
</evidence>
<evidence type="ECO:0000256" key="7">
    <source>
        <dbReference type="ARBA" id="ARBA00047942"/>
    </source>
</evidence>
<dbReference type="InterPro" id="IPR002052">
    <property type="entry name" value="DNA_methylase_N6_adenine_CS"/>
</dbReference>
<dbReference type="InterPro" id="IPR003356">
    <property type="entry name" value="DNA_methylase_A-5"/>
</dbReference>
<dbReference type="eggNOG" id="COG0286">
    <property type="taxonomic scope" value="Bacteria"/>
</dbReference>
<dbReference type="GO" id="GO:0009007">
    <property type="term" value="F:site-specific DNA-methyltransferase (adenine-specific) activity"/>
    <property type="evidence" value="ECO:0007669"/>
    <property type="project" value="UniProtKB-EC"/>
</dbReference>
<keyword evidence="5" id="KW-0949">S-adenosyl-L-methionine</keyword>
<evidence type="ECO:0000313" key="11">
    <source>
        <dbReference type="Proteomes" id="UP000012040"/>
    </source>
</evidence>
<evidence type="ECO:0000259" key="9">
    <source>
        <dbReference type="Pfam" id="PF12161"/>
    </source>
</evidence>
<dbReference type="HOGENOM" id="CLU_018284_4_0_7"/>
<dbReference type="PROSITE" id="PS00092">
    <property type="entry name" value="N6_MTASE"/>
    <property type="match status" value="1"/>
</dbReference>
<dbReference type="GO" id="GO:0003677">
    <property type="term" value="F:DNA binding"/>
    <property type="evidence" value="ECO:0007669"/>
    <property type="project" value="InterPro"/>
</dbReference>
<dbReference type="EC" id="2.1.1.72" evidence="2"/>
<dbReference type="AlphaFoldDB" id="M4V535"/>
<evidence type="ECO:0000259" key="8">
    <source>
        <dbReference type="Pfam" id="PF02384"/>
    </source>
</evidence>
<dbReference type="PANTHER" id="PTHR42933">
    <property type="entry name" value="SLR6095 PROTEIN"/>
    <property type="match status" value="1"/>
</dbReference>
<dbReference type="SUPFAM" id="SSF53335">
    <property type="entry name" value="S-adenosyl-L-methionine-dependent methyltransferases"/>
    <property type="match status" value="1"/>
</dbReference>
<dbReference type="Gene3D" id="3.40.50.150">
    <property type="entry name" value="Vaccinia Virus protein VP39"/>
    <property type="match status" value="1"/>
</dbReference>
<gene>
    <name evidence="10" type="ORF">A11Q_227</name>
</gene>
<dbReference type="CDD" id="cd02440">
    <property type="entry name" value="AdoMet_MTases"/>
    <property type="match status" value="1"/>
</dbReference>
<comment type="similarity">
    <text evidence="1">Belongs to the N(4)/N(6)-methyltransferase family.</text>
</comment>
<dbReference type="SMR" id="M4V535"/>
<dbReference type="InterPro" id="IPR029063">
    <property type="entry name" value="SAM-dependent_MTases_sf"/>
</dbReference>
<proteinExistence type="inferred from homology"/>
<keyword evidence="4" id="KW-0808">Transferase</keyword>
<reference evidence="10 11" key="1">
    <citation type="journal article" date="2013" name="ISME J.">
        <title>By their genes ye shall know them: genomic signatures of predatory bacteria.</title>
        <authorList>
            <person name="Pasternak Z."/>
            <person name="Pietrokovski S."/>
            <person name="Rotem O."/>
            <person name="Gophna U."/>
            <person name="Lurie-Weinberger M.N."/>
            <person name="Jurkevitch E."/>
        </authorList>
    </citation>
    <scope>NUCLEOTIDE SEQUENCE [LARGE SCALE GENOMIC DNA]</scope>
    <source>
        <strain evidence="10 11">JSS</strain>
    </source>
</reference>
<organism evidence="10 11">
    <name type="scientific">Pseudobdellovibrio exovorus JSS</name>
    <dbReference type="NCBI Taxonomy" id="1184267"/>
    <lineage>
        <taxon>Bacteria</taxon>
        <taxon>Pseudomonadati</taxon>
        <taxon>Bdellovibrionota</taxon>
        <taxon>Bdellovibrionia</taxon>
        <taxon>Bdellovibrionales</taxon>
        <taxon>Pseudobdellovibrionaceae</taxon>
        <taxon>Pseudobdellovibrio</taxon>
    </lineage>
</organism>
<dbReference type="RefSeq" id="WP_015468937.1">
    <property type="nucleotide sequence ID" value="NC_020813.1"/>
</dbReference>
<evidence type="ECO:0000256" key="4">
    <source>
        <dbReference type="ARBA" id="ARBA00022679"/>
    </source>
</evidence>
<dbReference type="Pfam" id="PF12161">
    <property type="entry name" value="HsdM_N"/>
    <property type="match status" value="1"/>
</dbReference>
<dbReference type="InterPro" id="IPR051537">
    <property type="entry name" value="DNA_Adenine_Mtase"/>
</dbReference>
<comment type="catalytic activity">
    <reaction evidence="7">
        <text>a 2'-deoxyadenosine in DNA + S-adenosyl-L-methionine = an N(6)-methyl-2'-deoxyadenosine in DNA + S-adenosyl-L-homocysteine + H(+)</text>
        <dbReference type="Rhea" id="RHEA:15197"/>
        <dbReference type="Rhea" id="RHEA-COMP:12418"/>
        <dbReference type="Rhea" id="RHEA-COMP:12419"/>
        <dbReference type="ChEBI" id="CHEBI:15378"/>
        <dbReference type="ChEBI" id="CHEBI:57856"/>
        <dbReference type="ChEBI" id="CHEBI:59789"/>
        <dbReference type="ChEBI" id="CHEBI:90615"/>
        <dbReference type="ChEBI" id="CHEBI:90616"/>
        <dbReference type="EC" id="2.1.1.72"/>
    </reaction>
</comment>
<dbReference type="GO" id="GO:0008170">
    <property type="term" value="F:N-methyltransferase activity"/>
    <property type="evidence" value="ECO:0007669"/>
    <property type="project" value="InterPro"/>
</dbReference>